<feature type="domain" description="PAC" evidence="16">
    <location>
        <begin position="612"/>
        <end position="666"/>
    </location>
</feature>
<comment type="subcellular location">
    <subcellularLocation>
        <location evidence="2">Membrane</location>
    </subcellularLocation>
</comment>
<evidence type="ECO:0000256" key="13">
    <source>
        <dbReference type="SAM" id="Phobius"/>
    </source>
</evidence>
<dbReference type="SMART" id="SM00388">
    <property type="entry name" value="HisKA"/>
    <property type="match status" value="1"/>
</dbReference>
<accession>A0A3D8HFS1</accession>
<dbReference type="FunFam" id="3.30.565.10:FF:000006">
    <property type="entry name" value="Sensor histidine kinase WalK"/>
    <property type="match status" value="1"/>
</dbReference>
<evidence type="ECO:0000256" key="2">
    <source>
        <dbReference type="ARBA" id="ARBA00004370"/>
    </source>
</evidence>
<feature type="chain" id="PRO_5017680993" description="histidine kinase" evidence="14">
    <location>
        <begin position="27"/>
        <end position="900"/>
    </location>
</feature>
<keyword evidence="9" id="KW-0067">ATP-binding</keyword>
<dbReference type="Proteomes" id="UP000629596">
    <property type="component" value="Unassembled WGS sequence"/>
</dbReference>
<dbReference type="FunFam" id="1.10.287.130:FF:000004">
    <property type="entry name" value="Ethylene receptor 1"/>
    <property type="match status" value="1"/>
</dbReference>
<feature type="signal peptide" evidence="14">
    <location>
        <begin position="1"/>
        <end position="26"/>
    </location>
</feature>
<evidence type="ECO:0000256" key="4">
    <source>
        <dbReference type="ARBA" id="ARBA00022553"/>
    </source>
</evidence>
<dbReference type="Proteomes" id="UP000256321">
    <property type="component" value="Unassembled WGS sequence"/>
</dbReference>
<dbReference type="InterPro" id="IPR035965">
    <property type="entry name" value="PAS-like_dom_sf"/>
</dbReference>
<evidence type="ECO:0000259" key="15">
    <source>
        <dbReference type="PROSITE" id="PS50109"/>
    </source>
</evidence>
<reference evidence="17 20" key="2">
    <citation type="submission" date="2020-08" db="EMBL/GenBank/DDBJ databases">
        <title>Genome public.</title>
        <authorList>
            <person name="Liu C."/>
            <person name="Sun Q."/>
        </authorList>
    </citation>
    <scope>NUCLEOTIDE SEQUENCE [LARGE SCALE GENOMIC DNA]</scope>
    <source>
        <strain evidence="17 20">426_9</strain>
    </source>
</reference>
<organism evidence="18 19">
    <name type="scientific">Parabacteroides acidifaciens</name>
    <dbReference type="NCBI Taxonomy" id="2290935"/>
    <lineage>
        <taxon>Bacteria</taxon>
        <taxon>Pseudomonadati</taxon>
        <taxon>Bacteroidota</taxon>
        <taxon>Bacteroidia</taxon>
        <taxon>Bacteroidales</taxon>
        <taxon>Tannerellaceae</taxon>
        <taxon>Parabacteroides</taxon>
    </lineage>
</organism>
<comment type="caution">
    <text evidence="18">The sequence shown here is derived from an EMBL/GenBank/DDBJ whole genome shotgun (WGS) entry which is preliminary data.</text>
</comment>
<dbReference type="Gene3D" id="3.30.450.20">
    <property type="entry name" value="PAS domain"/>
    <property type="match status" value="1"/>
</dbReference>
<evidence type="ECO:0000256" key="1">
    <source>
        <dbReference type="ARBA" id="ARBA00000085"/>
    </source>
</evidence>
<evidence type="ECO:0000256" key="10">
    <source>
        <dbReference type="ARBA" id="ARBA00022989"/>
    </source>
</evidence>
<dbReference type="InterPro" id="IPR036890">
    <property type="entry name" value="HATPase_C_sf"/>
</dbReference>
<dbReference type="Pfam" id="PF02518">
    <property type="entry name" value="HATPase_c"/>
    <property type="match status" value="1"/>
</dbReference>
<evidence type="ECO:0000313" key="19">
    <source>
        <dbReference type="Proteomes" id="UP000256321"/>
    </source>
</evidence>
<dbReference type="PROSITE" id="PS50109">
    <property type="entry name" value="HIS_KIN"/>
    <property type="match status" value="1"/>
</dbReference>
<keyword evidence="6 13" id="KW-0812">Transmembrane</keyword>
<evidence type="ECO:0000256" key="8">
    <source>
        <dbReference type="ARBA" id="ARBA00022777"/>
    </source>
</evidence>
<dbReference type="EC" id="2.7.13.3" evidence="3"/>
<dbReference type="RefSeq" id="WP_115499443.1">
    <property type="nucleotide sequence ID" value="NZ_JACRTI010000018.1"/>
</dbReference>
<keyword evidence="5" id="KW-0808">Transferase</keyword>
<dbReference type="PRINTS" id="PR00344">
    <property type="entry name" value="BCTRLSENSOR"/>
</dbReference>
<evidence type="ECO:0000256" key="3">
    <source>
        <dbReference type="ARBA" id="ARBA00012438"/>
    </source>
</evidence>
<dbReference type="AlphaFoldDB" id="A0A3D8HFS1"/>
<keyword evidence="10 13" id="KW-1133">Transmembrane helix</keyword>
<evidence type="ECO:0000313" key="18">
    <source>
        <dbReference type="EMBL" id="RDU49397.1"/>
    </source>
</evidence>
<dbReference type="SMART" id="SM00387">
    <property type="entry name" value="HATPase_c"/>
    <property type="match status" value="1"/>
</dbReference>
<evidence type="ECO:0000256" key="5">
    <source>
        <dbReference type="ARBA" id="ARBA00022679"/>
    </source>
</evidence>
<evidence type="ECO:0000256" key="14">
    <source>
        <dbReference type="SAM" id="SignalP"/>
    </source>
</evidence>
<dbReference type="InterPro" id="IPR004358">
    <property type="entry name" value="Sig_transdc_His_kin-like_C"/>
</dbReference>
<evidence type="ECO:0000256" key="9">
    <source>
        <dbReference type="ARBA" id="ARBA00022840"/>
    </source>
</evidence>
<evidence type="ECO:0000256" key="11">
    <source>
        <dbReference type="ARBA" id="ARBA00023012"/>
    </source>
</evidence>
<dbReference type="PROSITE" id="PS50113">
    <property type="entry name" value="PAC"/>
    <property type="match status" value="1"/>
</dbReference>
<dbReference type="InterPro" id="IPR050736">
    <property type="entry name" value="Sensor_HK_Regulatory"/>
</dbReference>
<evidence type="ECO:0000313" key="17">
    <source>
        <dbReference type="EMBL" id="MBC8601941.1"/>
    </source>
</evidence>
<dbReference type="SMART" id="SM00086">
    <property type="entry name" value="PAC"/>
    <property type="match status" value="1"/>
</dbReference>
<dbReference type="Gene3D" id="3.30.565.10">
    <property type="entry name" value="Histidine kinase-like ATPase, C-terminal domain"/>
    <property type="match status" value="1"/>
</dbReference>
<sequence>MKRWYHLKGLFLLVVFLIITTLPSYASPDGGENSYVLIINSYTESNPWSRIFTAPVYEQMTTDDESWTAYTENMDLMLIKTDADVENFSTYLSRKYTGTPPSLVILLGNSAYMLLRDELKRRWGKDIPLLVCAEKDFIAPYEYYLSKEACPEELQINLSEMVETFHNLTILYVPEYISETVNLIKNLKPDMKRLIFLADKRYISAQNKRFIQDVMENDFPDIELQLITAGDTSTDELISLLSRVDKRTCVLYYSWILLNQQGNRDILSSDTYRMLSSYTDAPIFTLNDMGIVENGMVGGFFYPESNISTTLTGIVSDILKGKKLHAVITPGQPRSVLNYQVLMQKNIPLSDLPSDAIFYMKPPSFWQQYHNHVYAGSGVLFVFILFLCLRIKSLNKLRIFHTREIAFMRNYRQLINCMPISYMKQQILYEGGNPVDYLIVDVNPEFEKLFDRKTHFLNKKGSELSHSRLVQYMQACSLILAQNKQLSVQYYYEPAEHYLNVLIIPSSTPCCVDLFMSDVTEVVKAQQVLRSLNKKLSMSLDVANIVPWKWDLVQQTILCEMNPSGNTGFSGLFDESKLIAPASEYFAKIYEGDRGKIEEACEALLLGHVDKIKEEYRILPEGEDELVWVETYATVEKRDEDGKPTSLIGSVIDITDRKKVEEELLNAKNKAEESNRLKSAFLANMSHEIRTPLNAIVGFSNILAMTDDAEEKEEYVHIIENNNVLLLQLINDILDLSKIEAGTLDFIYSDVDINTMLHELEVSMQSRITNHVKLIFERKQEDCFVSIAKSRFMQVLINLITNAIKFTEEGSIRFGFSIQDGEMLRVYVADTGCGIPPEKQNSVFERFVKLNAFAQGTGLGLSICRMIIEYLGGEIWVESEVGKGTTFGFTFPYKPATVRE</sequence>
<comment type="catalytic activity">
    <reaction evidence="1">
        <text>ATP + protein L-histidine = ADP + protein N-phospho-L-histidine.</text>
        <dbReference type="EC" id="2.7.13.3"/>
    </reaction>
</comment>
<dbReference type="EMBL" id="JACRTI010000018">
    <property type="protein sequence ID" value="MBC8601941.1"/>
    <property type="molecule type" value="Genomic_DNA"/>
</dbReference>
<evidence type="ECO:0000313" key="20">
    <source>
        <dbReference type="Proteomes" id="UP000629596"/>
    </source>
</evidence>
<dbReference type="GO" id="GO:0005524">
    <property type="term" value="F:ATP binding"/>
    <property type="evidence" value="ECO:0007669"/>
    <property type="project" value="UniProtKB-KW"/>
</dbReference>
<dbReference type="EMBL" id="QREV01000018">
    <property type="protein sequence ID" value="RDU49397.1"/>
    <property type="molecule type" value="Genomic_DNA"/>
</dbReference>
<dbReference type="InterPro" id="IPR005467">
    <property type="entry name" value="His_kinase_dom"/>
</dbReference>
<evidence type="ECO:0000256" key="7">
    <source>
        <dbReference type="ARBA" id="ARBA00022741"/>
    </source>
</evidence>
<reference evidence="18 19" key="1">
    <citation type="submission" date="2018-07" db="EMBL/GenBank/DDBJ databases">
        <title>Parabacteroides acidifaciens nov. sp., isolated from human feces.</title>
        <authorList>
            <person name="Wang Y.J."/>
        </authorList>
    </citation>
    <scope>NUCLEOTIDE SEQUENCE [LARGE SCALE GENOMIC DNA]</scope>
    <source>
        <strain evidence="18 19">426-9</strain>
    </source>
</reference>
<dbReference type="GO" id="GO:0000155">
    <property type="term" value="F:phosphorelay sensor kinase activity"/>
    <property type="evidence" value="ECO:0007669"/>
    <property type="project" value="InterPro"/>
</dbReference>
<keyword evidence="20" id="KW-1185">Reference proteome</keyword>
<proteinExistence type="predicted"/>
<feature type="transmembrane region" description="Helical" evidence="13">
    <location>
        <begin position="373"/>
        <end position="391"/>
    </location>
</feature>
<keyword evidence="8 18" id="KW-0418">Kinase</keyword>
<dbReference type="GO" id="GO:0016020">
    <property type="term" value="C:membrane"/>
    <property type="evidence" value="ECO:0007669"/>
    <property type="project" value="UniProtKB-SubCell"/>
</dbReference>
<dbReference type="SUPFAM" id="SSF55874">
    <property type="entry name" value="ATPase domain of HSP90 chaperone/DNA topoisomerase II/histidine kinase"/>
    <property type="match status" value="1"/>
</dbReference>
<keyword evidence="7" id="KW-0547">Nucleotide-binding</keyword>
<evidence type="ECO:0000259" key="16">
    <source>
        <dbReference type="PROSITE" id="PS50113"/>
    </source>
</evidence>
<dbReference type="InterPro" id="IPR003594">
    <property type="entry name" value="HATPase_dom"/>
</dbReference>
<evidence type="ECO:0000256" key="6">
    <source>
        <dbReference type="ARBA" id="ARBA00022692"/>
    </source>
</evidence>
<keyword evidence="12 13" id="KW-0472">Membrane</keyword>
<gene>
    <name evidence="18" type="ORF">DWU89_09685</name>
    <name evidence="17" type="ORF">H8784_09455</name>
</gene>
<dbReference type="InterPro" id="IPR003661">
    <property type="entry name" value="HisK_dim/P_dom"/>
</dbReference>
<dbReference type="SUPFAM" id="SSF47384">
    <property type="entry name" value="Homodimeric domain of signal transducing histidine kinase"/>
    <property type="match status" value="1"/>
</dbReference>
<keyword evidence="14" id="KW-0732">Signal</keyword>
<protein>
    <recommendedName>
        <fullName evidence="3">histidine kinase</fullName>
        <ecNumber evidence="3">2.7.13.3</ecNumber>
    </recommendedName>
</protein>
<keyword evidence="4" id="KW-0597">Phosphoprotein</keyword>
<name>A0A3D8HFS1_9BACT</name>
<dbReference type="Pfam" id="PF00512">
    <property type="entry name" value="HisKA"/>
    <property type="match status" value="1"/>
</dbReference>
<dbReference type="CDD" id="cd16922">
    <property type="entry name" value="HATPase_EvgS-ArcB-TorS-like"/>
    <property type="match status" value="1"/>
</dbReference>
<keyword evidence="11" id="KW-0902">Two-component regulatory system</keyword>
<dbReference type="CDD" id="cd00082">
    <property type="entry name" value="HisKA"/>
    <property type="match status" value="1"/>
</dbReference>
<evidence type="ECO:0000256" key="12">
    <source>
        <dbReference type="ARBA" id="ARBA00023136"/>
    </source>
</evidence>
<dbReference type="PANTHER" id="PTHR43711">
    <property type="entry name" value="TWO-COMPONENT HISTIDINE KINASE"/>
    <property type="match status" value="1"/>
</dbReference>
<dbReference type="InterPro" id="IPR036097">
    <property type="entry name" value="HisK_dim/P_sf"/>
</dbReference>
<feature type="domain" description="Histidine kinase" evidence="15">
    <location>
        <begin position="684"/>
        <end position="895"/>
    </location>
</feature>
<dbReference type="InterPro" id="IPR001610">
    <property type="entry name" value="PAC"/>
</dbReference>
<dbReference type="SUPFAM" id="SSF55785">
    <property type="entry name" value="PYP-like sensor domain (PAS domain)"/>
    <property type="match status" value="1"/>
</dbReference>
<dbReference type="PANTHER" id="PTHR43711:SF31">
    <property type="entry name" value="HISTIDINE KINASE"/>
    <property type="match status" value="1"/>
</dbReference>
<dbReference type="InterPro" id="IPR000700">
    <property type="entry name" value="PAS-assoc_C"/>
</dbReference>
<dbReference type="Gene3D" id="1.10.287.130">
    <property type="match status" value="1"/>
</dbReference>